<accession>A0A9N8HUM3</accession>
<dbReference type="PANTHER" id="PTHR14614">
    <property type="entry name" value="HEPATOCELLULAR CARCINOMA-ASSOCIATED ANTIGEN"/>
    <property type="match status" value="1"/>
</dbReference>
<dbReference type="InterPro" id="IPR019410">
    <property type="entry name" value="Methyltransf_16"/>
</dbReference>
<dbReference type="GO" id="GO:0032259">
    <property type="term" value="P:methylation"/>
    <property type="evidence" value="ECO:0007669"/>
    <property type="project" value="UniProtKB-KW"/>
</dbReference>
<dbReference type="Gene3D" id="3.40.50.150">
    <property type="entry name" value="Vaccinia Virus protein VP39"/>
    <property type="match status" value="1"/>
</dbReference>
<gene>
    <name evidence="1" type="ORF">SEMRO_1842_G301090.1</name>
</gene>
<comment type="caution">
    <text evidence="1">The sequence shown here is derived from an EMBL/GenBank/DDBJ whole genome shotgun (WGS) entry which is preliminary data.</text>
</comment>
<dbReference type="AlphaFoldDB" id="A0A9N8HUM3"/>
<reference evidence="1" key="1">
    <citation type="submission" date="2020-06" db="EMBL/GenBank/DDBJ databases">
        <authorList>
            <consortium name="Plant Systems Biology data submission"/>
        </authorList>
    </citation>
    <scope>NUCLEOTIDE SEQUENCE</scope>
    <source>
        <strain evidence="1">D6</strain>
    </source>
</reference>
<proteinExistence type="predicted"/>
<evidence type="ECO:0000313" key="2">
    <source>
        <dbReference type="Proteomes" id="UP001153069"/>
    </source>
</evidence>
<dbReference type="Pfam" id="PF10294">
    <property type="entry name" value="Methyltransf_16"/>
    <property type="match status" value="2"/>
</dbReference>
<dbReference type="SUPFAM" id="SSF53335">
    <property type="entry name" value="S-adenosyl-L-methionine-dependent methyltransferases"/>
    <property type="match status" value="1"/>
</dbReference>
<dbReference type="PANTHER" id="PTHR14614:SF132">
    <property type="entry name" value="PROTEIN-LYSINE METHYLTRANSFERASE C42C1.13"/>
    <property type="match status" value="1"/>
</dbReference>
<dbReference type="GO" id="GO:0008168">
    <property type="term" value="F:methyltransferase activity"/>
    <property type="evidence" value="ECO:0007669"/>
    <property type="project" value="UniProtKB-KW"/>
</dbReference>
<organism evidence="1 2">
    <name type="scientific">Seminavis robusta</name>
    <dbReference type="NCBI Taxonomy" id="568900"/>
    <lineage>
        <taxon>Eukaryota</taxon>
        <taxon>Sar</taxon>
        <taxon>Stramenopiles</taxon>
        <taxon>Ochrophyta</taxon>
        <taxon>Bacillariophyta</taxon>
        <taxon>Bacillariophyceae</taxon>
        <taxon>Bacillariophycidae</taxon>
        <taxon>Naviculales</taxon>
        <taxon>Naviculaceae</taxon>
        <taxon>Seminavis</taxon>
    </lineage>
</organism>
<sequence>MSTEIVPASAPFLSIGDDKEENGSGIPIYFEEDWNQGIGGGLWSTGLAFSRYLTTPHANANLQKMADSSIGRSSTAGLSVLELGSGNGLLSVCLLALSKQLLAKTSSTGTQACIIRDLVITDLADHLPLIQKTLDANSHLLQVQGEAQSATTNVHVLDHSWGSFLPSSTSASEEADTNKAPITFSEQVQQGQIQFDLIVGSDVAYREDLYDILITSLQQFAHDNTCILIGCTMNDTKPEFFHKLRTAGFRYQKFADHLLERDFQGQTFGIFVIERVKQEK</sequence>
<dbReference type="InterPro" id="IPR029063">
    <property type="entry name" value="SAM-dependent_MTases_sf"/>
</dbReference>
<dbReference type="EMBL" id="CAICTM010001840">
    <property type="protein sequence ID" value="CAB9526526.1"/>
    <property type="molecule type" value="Genomic_DNA"/>
</dbReference>
<evidence type="ECO:0000313" key="1">
    <source>
        <dbReference type="EMBL" id="CAB9526526.1"/>
    </source>
</evidence>
<keyword evidence="1" id="KW-0489">Methyltransferase</keyword>
<keyword evidence="2" id="KW-1185">Reference proteome</keyword>
<dbReference type="OrthoDB" id="189234at2759"/>
<name>A0A9N8HUM3_9STRA</name>
<dbReference type="Proteomes" id="UP001153069">
    <property type="component" value="Unassembled WGS sequence"/>
</dbReference>
<keyword evidence="1" id="KW-0808">Transferase</keyword>
<protein>
    <submittedName>
        <fullName evidence="1">Methyltransferase-like protein</fullName>
    </submittedName>
</protein>